<organism evidence="2">
    <name type="scientific">Utricularia reniformis</name>
    <dbReference type="NCBI Taxonomy" id="192314"/>
    <lineage>
        <taxon>Eukaryota</taxon>
        <taxon>Viridiplantae</taxon>
        <taxon>Streptophyta</taxon>
        <taxon>Embryophyta</taxon>
        <taxon>Tracheophyta</taxon>
        <taxon>Spermatophyta</taxon>
        <taxon>Magnoliopsida</taxon>
        <taxon>eudicotyledons</taxon>
        <taxon>Gunneridae</taxon>
        <taxon>Pentapetalae</taxon>
        <taxon>asterids</taxon>
        <taxon>lamiids</taxon>
        <taxon>Lamiales</taxon>
        <taxon>Lentibulariaceae</taxon>
        <taxon>Utricularia</taxon>
    </lineage>
</organism>
<dbReference type="AlphaFoldDB" id="A0A1Y0B3Q1"/>
<keyword evidence="2" id="KW-0496">Mitochondrion</keyword>
<proteinExistence type="predicted"/>
<sequence length="42" mass="4550">MQENRKRPQPKTITGMVSAGTEMKEKEALDAGDEAIAGETDD</sequence>
<protein>
    <submittedName>
        <fullName evidence="2">Uncharacterized protein</fullName>
    </submittedName>
</protein>
<feature type="region of interest" description="Disordered" evidence="1">
    <location>
        <begin position="1"/>
        <end position="42"/>
    </location>
</feature>
<name>A0A1Y0B3Q1_9LAMI</name>
<gene>
    <name evidence="2" type="ORF">AEK19_MT1918</name>
</gene>
<geneLocation type="mitochondrion" evidence="2"/>
<accession>A0A1Y0B3Q1</accession>
<evidence type="ECO:0000313" key="2">
    <source>
        <dbReference type="EMBL" id="ART32085.1"/>
    </source>
</evidence>
<reference evidence="2" key="1">
    <citation type="submission" date="2017-03" db="EMBL/GenBank/DDBJ databases">
        <title>The mitochondrial genome of the carnivorous plant Utricularia reniformis (Lentibulariaceae): structure, comparative analysis and evolutionary landmarks.</title>
        <authorList>
            <person name="Silva S.R."/>
            <person name="Alvarenga D.O."/>
            <person name="Michael T.P."/>
            <person name="Miranda V.F.O."/>
            <person name="Varani A.M."/>
        </authorList>
    </citation>
    <scope>NUCLEOTIDE SEQUENCE</scope>
</reference>
<dbReference type="EMBL" id="KY774314">
    <property type="protein sequence ID" value="ART32085.1"/>
    <property type="molecule type" value="Genomic_DNA"/>
</dbReference>
<evidence type="ECO:0000256" key="1">
    <source>
        <dbReference type="SAM" id="MobiDB-lite"/>
    </source>
</evidence>